<name>A0ABR3VT44_9PEZI</name>
<proteinExistence type="predicted"/>
<dbReference type="EMBL" id="JAZHXJ010001419">
    <property type="protein sequence ID" value="KAL1844853.1"/>
    <property type="molecule type" value="Genomic_DNA"/>
</dbReference>
<sequence length="117" mass="12260">MVNQTRSAPSLRLNQLLYHSGRPHPRARQHAVRCSLGFACSSSSSSSCYPSLCCTVEIASRRCCSPARPPSGPLTTAQVEPISHSLRNSSTGTPFNPARTSNGCPATASSTNSTAPA</sequence>
<feature type="compositionally biased region" description="Polar residues" evidence="1">
    <location>
        <begin position="85"/>
        <end position="104"/>
    </location>
</feature>
<evidence type="ECO:0000256" key="1">
    <source>
        <dbReference type="SAM" id="MobiDB-lite"/>
    </source>
</evidence>
<keyword evidence="3" id="KW-1185">Reference proteome</keyword>
<feature type="compositionally biased region" description="Low complexity" evidence="1">
    <location>
        <begin position="106"/>
        <end position="117"/>
    </location>
</feature>
<evidence type="ECO:0000313" key="2">
    <source>
        <dbReference type="EMBL" id="KAL1844853.1"/>
    </source>
</evidence>
<evidence type="ECO:0000313" key="3">
    <source>
        <dbReference type="Proteomes" id="UP001586593"/>
    </source>
</evidence>
<accession>A0ABR3VT44</accession>
<protein>
    <submittedName>
        <fullName evidence="2">Uncharacterized protein</fullName>
    </submittedName>
</protein>
<feature type="region of interest" description="Disordered" evidence="1">
    <location>
        <begin position="69"/>
        <end position="117"/>
    </location>
</feature>
<dbReference type="Proteomes" id="UP001586593">
    <property type="component" value="Unassembled WGS sequence"/>
</dbReference>
<comment type="caution">
    <text evidence="2">The sequence shown here is derived from an EMBL/GenBank/DDBJ whole genome shotgun (WGS) entry which is preliminary data.</text>
</comment>
<organism evidence="2 3">
    <name type="scientific">Phialemonium thermophilum</name>
    <dbReference type="NCBI Taxonomy" id="223376"/>
    <lineage>
        <taxon>Eukaryota</taxon>
        <taxon>Fungi</taxon>
        <taxon>Dikarya</taxon>
        <taxon>Ascomycota</taxon>
        <taxon>Pezizomycotina</taxon>
        <taxon>Sordariomycetes</taxon>
        <taxon>Sordariomycetidae</taxon>
        <taxon>Cephalothecales</taxon>
        <taxon>Cephalothecaceae</taxon>
        <taxon>Phialemonium</taxon>
    </lineage>
</organism>
<reference evidence="2 3" key="1">
    <citation type="journal article" date="2024" name="Commun. Biol.">
        <title>Comparative genomic analysis of thermophilic fungi reveals convergent evolutionary adaptations and gene losses.</title>
        <authorList>
            <person name="Steindorff A.S."/>
            <person name="Aguilar-Pontes M.V."/>
            <person name="Robinson A.J."/>
            <person name="Andreopoulos B."/>
            <person name="LaButti K."/>
            <person name="Kuo A."/>
            <person name="Mondo S."/>
            <person name="Riley R."/>
            <person name="Otillar R."/>
            <person name="Haridas S."/>
            <person name="Lipzen A."/>
            <person name="Grimwood J."/>
            <person name="Schmutz J."/>
            <person name="Clum A."/>
            <person name="Reid I.D."/>
            <person name="Moisan M.C."/>
            <person name="Butler G."/>
            <person name="Nguyen T.T.M."/>
            <person name="Dewar K."/>
            <person name="Conant G."/>
            <person name="Drula E."/>
            <person name="Henrissat B."/>
            <person name="Hansel C."/>
            <person name="Singer S."/>
            <person name="Hutchinson M.I."/>
            <person name="de Vries R.P."/>
            <person name="Natvig D.O."/>
            <person name="Powell A.J."/>
            <person name="Tsang A."/>
            <person name="Grigoriev I.V."/>
        </authorList>
    </citation>
    <scope>NUCLEOTIDE SEQUENCE [LARGE SCALE GENOMIC DNA]</scope>
    <source>
        <strain evidence="2 3">ATCC 24622</strain>
    </source>
</reference>
<gene>
    <name evidence="2" type="ORF">VTK73DRAFT_1675</name>
</gene>